<comment type="function">
    <text evidence="6">Catalyzes the phosphorylation of ribose 1,5-bisphosphate to 5-phospho-D-ribosyl alpha-1-diphosphate (PRPP).</text>
</comment>
<dbReference type="OrthoDB" id="341217at2"/>
<dbReference type="EMBL" id="WIVW01000065">
    <property type="protein sequence ID" value="MQU29396.1"/>
    <property type="molecule type" value="Genomic_DNA"/>
</dbReference>
<comment type="catalytic activity">
    <reaction evidence="1 6">
        <text>alpha-D-ribose 1,5-bisphosphate + ATP = 5-phospho-alpha-D-ribose 1-diphosphate + ADP</text>
        <dbReference type="Rhea" id="RHEA:20109"/>
        <dbReference type="ChEBI" id="CHEBI:30616"/>
        <dbReference type="ChEBI" id="CHEBI:58017"/>
        <dbReference type="ChEBI" id="CHEBI:68688"/>
        <dbReference type="ChEBI" id="CHEBI:456216"/>
        <dbReference type="EC" id="2.7.4.23"/>
    </reaction>
</comment>
<dbReference type="PANTHER" id="PTHR23117">
    <property type="entry name" value="GUANYLATE KINASE-RELATED"/>
    <property type="match status" value="1"/>
</dbReference>
<evidence type="ECO:0000256" key="5">
    <source>
        <dbReference type="ARBA" id="ARBA00022840"/>
    </source>
</evidence>
<dbReference type="Proteomes" id="UP000437970">
    <property type="component" value="Unassembled WGS sequence"/>
</dbReference>
<evidence type="ECO:0000256" key="1">
    <source>
        <dbReference type="ARBA" id="ARBA00000373"/>
    </source>
</evidence>
<dbReference type="EMBL" id="WIWC01000033">
    <property type="protein sequence ID" value="MQT81811.1"/>
    <property type="molecule type" value="Genomic_DNA"/>
</dbReference>
<dbReference type="PROSITE" id="PS50052">
    <property type="entry name" value="GUANYLATE_KINASE_2"/>
    <property type="match status" value="1"/>
</dbReference>
<dbReference type="InterPro" id="IPR027417">
    <property type="entry name" value="P-loop_NTPase"/>
</dbReference>
<dbReference type="HAMAP" id="MF_00836">
    <property type="entry name" value="PhnN"/>
    <property type="match status" value="1"/>
</dbReference>
<keyword evidence="14" id="KW-1185">Reference proteome</keyword>
<proteinExistence type="inferred from homology"/>
<sequence length="190" mass="20960">MSGKLIYLMGPSGSGKDSLIDAARPYLAQRGCEVIRRVITRSPEAVGEDALSVSPEAFEALKQEGAFALHWQANGLEYGIPAQLDEWLGAGRHVLVNGSRGYLKRARERYPDVLPILLRVDTPVLYKRLMARGRETQEEILARLERNHAFLESTHSLRGERVHLLDNSTSLSSAVQKLLAIIDEGVAAST</sequence>
<name>A0A6A7YXT7_9PSED</name>
<dbReference type="InterPro" id="IPR008144">
    <property type="entry name" value="Guanylate_kin-like_dom"/>
</dbReference>
<comment type="similarity">
    <text evidence="6">Belongs to the ribose 1,5-bisphosphokinase family.</text>
</comment>
<evidence type="ECO:0000313" key="11">
    <source>
        <dbReference type="EMBL" id="MQU29396.1"/>
    </source>
</evidence>
<dbReference type="Proteomes" id="UP000713985">
    <property type="component" value="Unassembled WGS sequence"/>
</dbReference>
<protein>
    <recommendedName>
        <fullName evidence="6">Ribose 1,5-bisphosphate phosphokinase PhnN</fullName>
        <ecNumber evidence="6">2.7.4.23</ecNumber>
    </recommendedName>
    <alternativeName>
        <fullName evidence="6">Ribose 1,5-bisphosphokinase</fullName>
    </alternativeName>
</protein>
<feature type="domain" description="Guanylate kinase-like" evidence="7">
    <location>
        <begin position="3"/>
        <end position="183"/>
    </location>
</feature>
<dbReference type="EMBL" id="WIWP01000085">
    <property type="protein sequence ID" value="MQT28589.1"/>
    <property type="molecule type" value="Genomic_DNA"/>
</dbReference>
<dbReference type="GO" id="GO:0005524">
    <property type="term" value="F:ATP binding"/>
    <property type="evidence" value="ECO:0007669"/>
    <property type="project" value="UniProtKB-KW"/>
</dbReference>
<evidence type="ECO:0000256" key="4">
    <source>
        <dbReference type="ARBA" id="ARBA00022741"/>
    </source>
</evidence>
<evidence type="ECO:0000313" key="13">
    <source>
        <dbReference type="Proteomes" id="UP000443000"/>
    </source>
</evidence>
<feature type="binding site" evidence="6">
    <location>
        <begin position="10"/>
        <end position="17"/>
    </location>
    <ligand>
        <name>ATP</name>
        <dbReference type="ChEBI" id="CHEBI:30616"/>
    </ligand>
</feature>
<dbReference type="GO" id="GO:0006015">
    <property type="term" value="P:5-phosphoribose 1-diphosphate biosynthetic process"/>
    <property type="evidence" value="ECO:0007669"/>
    <property type="project" value="UniProtKB-UniRule"/>
</dbReference>
<evidence type="ECO:0000259" key="7">
    <source>
        <dbReference type="PROSITE" id="PS50052"/>
    </source>
</evidence>
<keyword evidence="4 6" id="KW-0547">Nucleotide-binding</keyword>
<dbReference type="PANTHER" id="PTHR23117:SF8">
    <property type="entry name" value="RIBOSE 1,5-BISPHOSPHATE PHOSPHOKINASE PHNN"/>
    <property type="match status" value="1"/>
</dbReference>
<gene>
    <name evidence="6 9" type="primary">phnN</name>
    <name evidence="10" type="ORF">GHN41_21805</name>
    <name evidence="9" type="ORF">GHN86_17330</name>
    <name evidence="8" type="ORF">GHN94_22605</name>
    <name evidence="11" type="ORF">GHO29_23335</name>
</gene>
<dbReference type="Proteomes" id="UP000443000">
    <property type="component" value="Unassembled WGS sequence"/>
</dbReference>
<keyword evidence="3 6" id="KW-0808">Transferase</keyword>
<accession>A0A6A7YXT7</accession>
<dbReference type="UniPathway" id="UPA00087">
    <property type="reaction ID" value="UER00175"/>
</dbReference>
<dbReference type="EMBL" id="WIVT01000041">
    <property type="protein sequence ID" value="MQU19057.1"/>
    <property type="molecule type" value="Genomic_DNA"/>
</dbReference>
<comment type="pathway">
    <text evidence="2 6">Metabolic intermediate biosynthesis; 5-phospho-alpha-D-ribose 1-diphosphate biosynthesis; 5-phospho-alpha-D-ribose 1-diphosphate from D-ribose 5-phosphate (route II): step 3/3.</text>
</comment>
<evidence type="ECO:0000313" key="8">
    <source>
        <dbReference type="EMBL" id="MQT28589.1"/>
    </source>
</evidence>
<evidence type="ECO:0000313" key="12">
    <source>
        <dbReference type="Proteomes" id="UP000437970"/>
    </source>
</evidence>
<dbReference type="GO" id="GO:0033863">
    <property type="term" value="F:ribose 1,5-bisphosphate phosphokinase activity"/>
    <property type="evidence" value="ECO:0007669"/>
    <property type="project" value="UniProtKB-UniRule"/>
</dbReference>
<dbReference type="InterPro" id="IPR012699">
    <property type="entry name" value="PhnN"/>
</dbReference>
<dbReference type="Gene3D" id="3.40.50.300">
    <property type="entry name" value="P-loop containing nucleotide triphosphate hydrolases"/>
    <property type="match status" value="1"/>
</dbReference>
<comment type="caution">
    <text evidence="9">The sequence shown here is derived from an EMBL/GenBank/DDBJ whole genome shotgun (WGS) entry which is preliminary data.</text>
</comment>
<reference evidence="12 13" key="1">
    <citation type="submission" date="2019-10" db="EMBL/GenBank/DDBJ databases">
        <title>Evaluation of single-gene subtyping targets for Pseudomonas.</title>
        <authorList>
            <person name="Reichler S.J."/>
            <person name="Orsi R.H."/>
            <person name="Wiedmann M."/>
            <person name="Martin N.H."/>
            <person name="Murphy S.I."/>
        </authorList>
    </citation>
    <scope>NUCLEOTIDE SEQUENCE</scope>
    <source>
        <strain evidence="8 14">FSL R10-0802</strain>
        <strain evidence="10 13">FSL R10-1594</strain>
        <strain evidence="11 12">FSL R10-1984</strain>
        <strain evidence="9">FSL R10-2339</strain>
    </source>
</reference>
<dbReference type="NCBIfam" id="TIGR02322">
    <property type="entry name" value="phosphon_PhnN"/>
    <property type="match status" value="1"/>
</dbReference>
<evidence type="ECO:0000313" key="10">
    <source>
        <dbReference type="EMBL" id="MQU19057.1"/>
    </source>
</evidence>
<dbReference type="NCBIfam" id="NF007485">
    <property type="entry name" value="PRK10078.1"/>
    <property type="match status" value="1"/>
</dbReference>
<dbReference type="RefSeq" id="WP_153382839.1">
    <property type="nucleotide sequence ID" value="NZ_CAXAOS010000011.1"/>
</dbReference>
<dbReference type="SUPFAM" id="SSF52540">
    <property type="entry name" value="P-loop containing nucleoside triphosphate hydrolases"/>
    <property type="match status" value="1"/>
</dbReference>
<organism evidence="9">
    <name type="scientific">Pseudomonas helleri</name>
    <dbReference type="NCBI Taxonomy" id="1608996"/>
    <lineage>
        <taxon>Bacteria</taxon>
        <taxon>Pseudomonadati</taxon>
        <taxon>Pseudomonadota</taxon>
        <taxon>Gammaproteobacteria</taxon>
        <taxon>Pseudomonadales</taxon>
        <taxon>Pseudomonadaceae</taxon>
        <taxon>Pseudomonas</taxon>
    </lineage>
</organism>
<keyword evidence="5 6" id="KW-0067">ATP-binding</keyword>
<evidence type="ECO:0000256" key="3">
    <source>
        <dbReference type="ARBA" id="ARBA00022679"/>
    </source>
</evidence>
<dbReference type="InterPro" id="IPR008145">
    <property type="entry name" value="GK/Ca_channel_bsu"/>
</dbReference>
<dbReference type="GO" id="GO:0019634">
    <property type="term" value="P:organic phosphonate metabolic process"/>
    <property type="evidence" value="ECO:0007669"/>
    <property type="project" value="UniProtKB-UniRule"/>
</dbReference>
<evidence type="ECO:0000313" key="14">
    <source>
        <dbReference type="Proteomes" id="UP000713985"/>
    </source>
</evidence>
<evidence type="ECO:0000256" key="6">
    <source>
        <dbReference type="HAMAP-Rule" id="MF_00836"/>
    </source>
</evidence>
<dbReference type="EC" id="2.7.4.23" evidence="6"/>
<evidence type="ECO:0000256" key="2">
    <source>
        <dbReference type="ARBA" id="ARBA00005069"/>
    </source>
</evidence>
<dbReference type="GO" id="GO:0005829">
    <property type="term" value="C:cytosol"/>
    <property type="evidence" value="ECO:0007669"/>
    <property type="project" value="TreeGrafter"/>
</dbReference>
<keyword evidence="9" id="KW-0418">Kinase</keyword>
<dbReference type="AlphaFoldDB" id="A0A6A7YXT7"/>
<dbReference type="SMART" id="SM00072">
    <property type="entry name" value="GuKc"/>
    <property type="match status" value="1"/>
</dbReference>
<evidence type="ECO:0000313" key="9">
    <source>
        <dbReference type="EMBL" id="MQT81811.1"/>
    </source>
</evidence>